<proteinExistence type="predicted"/>
<keyword evidence="2" id="KW-1185">Reference proteome</keyword>
<name>A0A2P4XS17_9STRA</name>
<protein>
    <submittedName>
        <fullName evidence="1">Uncharacterized protein</fullName>
    </submittedName>
</protein>
<reference evidence="1 2" key="1">
    <citation type="journal article" date="2017" name="Genome Biol. Evol.">
        <title>Phytophthora megakarya and P. palmivora, closely related causal agents of cacao black pod rot, underwent increases in genome sizes and gene numbers by different mechanisms.</title>
        <authorList>
            <person name="Ali S.S."/>
            <person name="Shao J."/>
            <person name="Lary D.J."/>
            <person name="Kronmiller B."/>
            <person name="Shen D."/>
            <person name="Strem M.D."/>
            <person name="Amoako-Attah I."/>
            <person name="Akrofi A.Y."/>
            <person name="Begoude B.A."/>
            <person name="Ten Hoopen G.M."/>
            <person name="Coulibaly K."/>
            <person name="Kebe B.I."/>
            <person name="Melnick R.L."/>
            <person name="Guiltinan M.J."/>
            <person name="Tyler B.M."/>
            <person name="Meinhardt L.W."/>
            <person name="Bailey B.A."/>
        </authorList>
    </citation>
    <scope>NUCLEOTIDE SEQUENCE [LARGE SCALE GENOMIC DNA]</scope>
    <source>
        <strain evidence="2">sbr112.9</strain>
    </source>
</reference>
<comment type="caution">
    <text evidence="1">The sequence shown here is derived from an EMBL/GenBank/DDBJ whole genome shotgun (WGS) entry which is preliminary data.</text>
</comment>
<organism evidence="1 2">
    <name type="scientific">Phytophthora palmivora</name>
    <dbReference type="NCBI Taxonomy" id="4796"/>
    <lineage>
        <taxon>Eukaryota</taxon>
        <taxon>Sar</taxon>
        <taxon>Stramenopiles</taxon>
        <taxon>Oomycota</taxon>
        <taxon>Peronosporomycetes</taxon>
        <taxon>Peronosporales</taxon>
        <taxon>Peronosporaceae</taxon>
        <taxon>Phytophthora</taxon>
    </lineage>
</organism>
<evidence type="ECO:0000313" key="1">
    <source>
        <dbReference type="EMBL" id="POM68343.1"/>
    </source>
</evidence>
<dbReference type="OrthoDB" id="120976at2759"/>
<sequence length="86" mass="9636">MRINPPFIHTKAKCQTPSSFSIMATKTVLSFEGERELVTEARAHELVQSYADAEAQPPAFTHITLRNKSYTLEAARVIAALFSRLE</sequence>
<dbReference type="Proteomes" id="UP000237271">
    <property type="component" value="Unassembled WGS sequence"/>
</dbReference>
<dbReference type="EMBL" id="NCKW01008253">
    <property type="protein sequence ID" value="POM68343.1"/>
    <property type="molecule type" value="Genomic_DNA"/>
</dbReference>
<gene>
    <name evidence="1" type="ORF">PHPALM_15509</name>
</gene>
<evidence type="ECO:0000313" key="2">
    <source>
        <dbReference type="Proteomes" id="UP000237271"/>
    </source>
</evidence>
<accession>A0A2P4XS17</accession>
<feature type="non-terminal residue" evidence="1">
    <location>
        <position position="86"/>
    </location>
</feature>
<dbReference type="AlphaFoldDB" id="A0A2P4XS17"/>